<dbReference type="Gene3D" id="3.30.70.270">
    <property type="match status" value="1"/>
</dbReference>
<gene>
    <name evidence="8" type="primary">cbrR</name>
    <name evidence="8" type="ORF">CLAN_1054</name>
</gene>
<dbReference type="InterPro" id="IPR043128">
    <property type="entry name" value="Rev_trsase/Diguanyl_cyclase"/>
</dbReference>
<dbReference type="InterPro" id="IPR001789">
    <property type="entry name" value="Sig_transdc_resp-reg_receiver"/>
</dbReference>
<keyword evidence="4" id="KW-0283">Flagellar rotation</keyword>
<comment type="caution">
    <text evidence="5">Lacks conserved residue(s) required for the propagation of feature annotation.</text>
</comment>
<evidence type="ECO:0000313" key="9">
    <source>
        <dbReference type="Proteomes" id="UP000202031"/>
    </source>
</evidence>
<evidence type="ECO:0000259" key="6">
    <source>
        <dbReference type="PROSITE" id="PS50110"/>
    </source>
</evidence>
<dbReference type="KEGG" id="clx:CLAN_1054"/>
<dbReference type="InterPro" id="IPR000160">
    <property type="entry name" value="GGDEF_dom"/>
</dbReference>
<evidence type="ECO:0000256" key="3">
    <source>
        <dbReference type="ARBA" id="ARBA00022553"/>
    </source>
</evidence>
<dbReference type="SUPFAM" id="SSF55073">
    <property type="entry name" value="Nucleotide cyclase"/>
    <property type="match status" value="1"/>
</dbReference>
<dbReference type="AlphaFoldDB" id="A0A1X9SNG9"/>
<dbReference type="InterPro" id="IPR011006">
    <property type="entry name" value="CheY-like_superfamily"/>
</dbReference>
<dbReference type="Pfam" id="PF00990">
    <property type="entry name" value="GGDEF"/>
    <property type="match status" value="1"/>
</dbReference>
<dbReference type="GeneID" id="46921525"/>
<dbReference type="InterPro" id="IPR029787">
    <property type="entry name" value="Nucleotide_cyclase"/>
</dbReference>
<dbReference type="SMART" id="SM00267">
    <property type="entry name" value="GGDEF"/>
    <property type="match status" value="1"/>
</dbReference>
<feature type="domain" description="Response regulatory" evidence="6">
    <location>
        <begin position="4"/>
        <end position="118"/>
    </location>
</feature>
<dbReference type="SUPFAM" id="SSF52172">
    <property type="entry name" value="CheY-like"/>
    <property type="match status" value="2"/>
</dbReference>
<feature type="modified residue" description="4-aspartylphosphate" evidence="5">
    <location>
        <position position="55"/>
    </location>
</feature>
<dbReference type="EMBL" id="CP015578">
    <property type="protein sequence ID" value="ARQ97789.1"/>
    <property type="molecule type" value="Genomic_DNA"/>
</dbReference>
<protein>
    <submittedName>
        <fullName evidence="8">Bile resistance regulator</fullName>
    </submittedName>
</protein>
<dbReference type="Pfam" id="PF00072">
    <property type="entry name" value="Response_reg"/>
    <property type="match status" value="1"/>
</dbReference>
<dbReference type="PANTHER" id="PTHR44591">
    <property type="entry name" value="STRESS RESPONSE REGULATOR PROTEIN 1"/>
    <property type="match status" value="1"/>
</dbReference>
<dbReference type="Gene3D" id="3.40.50.2300">
    <property type="match status" value="2"/>
</dbReference>
<accession>A0A1X9SNG9</accession>
<evidence type="ECO:0000313" key="8">
    <source>
        <dbReference type="EMBL" id="ARQ97789.1"/>
    </source>
</evidence>
<dbReference type="RefSeq" id="WP_100590766.1">
    <property type="nucleotide sequence ID" value="NZ_CP015578.1"/>
</dbReference>
<dbReference type="GO" id="GO:0006935">
    <property type="term" value="P:chemotaxis"/>
    <property type="evidence" value="ECO:0007669"/>
    <property type="project" value="UniProtKB-KW"/>
</dbReference>
<dbReference type="GO" id="GO:0097588">
    <property type="term" value="P:archaeal or bacterial-type flagellum-dependent cell motility"/>
    <property type="evidence" value="ECO:0007669"/>
    <property type="project" value="UniProtKB-KW"/>
</dbReference>
<dbReference type="CDD" id="cd01949">
    <property type="entry name" value="GGDEF"/>
    <property type="match status" value="1"/>
</dbReference>
<reference evidence="9" key="2">
    <citation type="journal article" date="2017" name="Genome Biol. Evol.">
        <title>Comparative genomic analysis identifies a Campylobacter clade deficient in selenium metabolism.</title>
        <authorList>
            <person name="Miller W.G."/>
            <person name="Yee E."/>
            <person name="Lopes B.S."/>
            <person name="Chapman M.H."/>
            <person name="Huynh S."/>
            <person name="Bono J.L."/>
            <person name="Parker C.T."/>
            <person name="Strachan N.J.C."/>
            <person name="Forbes K.J."/>
        </authorList>
    </citation>
    <scope>NUCLEOTIDE SEQUENCE [LARGE SCALE GENOMIC DNA]</scope>
    <source>
        <strain evidence="9">NCTC 13004</strain>
    </source>
</reference>
<evidence type="ECO:0000256" key="4">
    <source>
        <dbReference type="ARBA" id="ARBA00022779"/>
    </source>
</evidence>
<name>A0A1X9SNG9_9BACT</name>
<dbReference type="PROSITE" id="PS50887">
    <property type="entry name" value="GGDEF"/>
    <property type="match status" value="1"/>
</dbReference>
<evidence type="ECO:0000256" key="2">
    <source>
        <dbReference type="ARBA" id="ARBA00022500"/>
    </source>
</evidence>
<evidence type="ECO:0000256" key="5">
    <source>
        <dbReference type="PROSITE-ProRule" id="PRU00169"/>
    </source>
</evidence>
<dbReference type="GO" id="GO:0000160">
    <property type="term" value="P:phosphorelay signal transduction system"/>
    <property type="evidence" value="ECO:0007669"/>
    <property type="project" value="InterPro"/>
</dbReference>
<dbReference type="SMART" id="SM00448">
    <property type="entry name" value="REC"/>
    <property type="match status" value="2"/>
</dbReference>
<dbReference type="InterPro" id="IPR050595">
    <property type="entry name" value="Bact_response_regulator"/>
</dbReference>
<evidence type="ECO:0000259" key="7">
    <source>
        <dbReference type="PROSITE" id="PS50887"/>
    </source>
</evidence>
<proteinExistence type="predicted"/>
<sequence length="407" mass="45857">MRERVLIVEDNKSLAKLIAKKMNANVDMDIVVAHSYADAINIIEDNDDFFIALLDLNLPDAPDGEIVDYVLSKNILAIILTGSVDENLKKIFTQKNIVDYVLKDSLDAINYIFDTINRLCKNRNYKVMIVEPSMSVRNQLKEILNSQLYKVFTAAHGEEALNYLEDNPDIKLVLTAYNMPVIDGFELMRQIRQTKDKNHLGLIAVASSDSDVAAKFLKNGANDFISVPFSKEEIIYRVDSNLKAMQDENDIQMYKKYDPLTKLFNRRYFFAYAKSLAAKNSEFAIAILDIDGLRKINAEFGFELCDRVIIHVASILKNDLKGVVIARLSGGEFGVILDKISFDDTIKIMAQIRSKIANLTIASSITTTISVGICNFDGDIKFDYAIMNGYKALEKAKKSGKNRIEIL</sequence>
<keyword evidence="2" id="KW-0145">Chemotaxis</keyword>
<organism evidence="8 9">
    <name type="scientific">Campylobacter lanienae NCTC 13004</name>
    <dbReference type="NCBI Taxonomy" id="1031753"/>
    <lineage>
        <taxon>Bacteria</taxon>
        <taxon>Pseudomonadati</taxon>
        <taxon>Campylobacterota</taxon>
        <taxon>Epsilonproteobacteria</taxon>
        <taxon>Campylobacterales</taxon>
        <taxon>Campylobacteraceae</taxon>
        <taxon>Campylobacter</taxon>
    </lineage>
</organism>
<reference evidence="9" key="1">
    <citation type="journal article" date="2017" name="Genome Biol. Evol.">
        <title>Comparative Genomic Analysis Identifies a Campylobacter Clade Deficient in Selenium Metabolism.</title>
        <authorList>
            <person name="Miller W.G."/>
            <person name="Yee E."/>
            <person name="Lopes B.S."/>
            <person name="Chapman M.H."/>
            <person name="Huynh S."/>
            <person name="Bono J.L."/>
            <person name="Parker C.T."/>
            <person name="Strachan N.J.C."/>
            <person name="Forbes K.J."/>
        </authorList>
    </citation>
    <scope>NUCLEOTIDE SEQUENCE [LARGE SCALE GENOMIC DNA]</scope>
    <source>
        <strain evidence="9">NCTC 13004</strain>
    </source>
</reference>
<dbReference type="NCBIfam" id="TIGR00254">
    <property type="entry name" value="GGDEF"/>
    <property type="match status" value="1"/>
</dbReference>
<dbReference type="PROSITE" id="PS50110">
    <property type="entry name" value="RESPONSE_REGULATORY"/>
    <property type="match status" value="2"/>
</dbReference>
<keyword evidence="3 5" id="KW-0597">Phosphoprotein</keyword>
<dbReference type="Proteomes" id="UP000202031">
    <property type="component" value="Chromosome"/>
</dbReference>
<evidence type="ECO:0000256" key="1">
    <source>
        <dbReference type="ARBA" id="ARBA00001946"/>
    </source>
</evidence>
<dbReference type="PANTHER" id="PTHR44591:SF3">
    <property type="entry name" value="RESPONSE REGULATORY DOMAIN-CONTAINING PROTEIN"/>
    <property type="match status" value="1"/>
</dbReference>
<comment type="cofactor">
    <cofactor evidence="1">
        <name>Mg(2+)</name>
        <dbReference type="ChEBI" id="CHEBI:18420"/>
    </cofactor>
</comment>
<feature type="domain" description="Response regulatory" evidence="6">
    <location>
        <begin position="126"/>
        <end position="242"/>
    </location>
</feature>
<feature type="domain" description="GGDEF" evidence="7">
    <location>
        <begin position="281"/>
        <end position="407"/>
    </location>
</feature>